<feature type="compositionally biased region" description="Low complexity" evidence="1">
    <location>
        <begin position="90"/>
        <end position="122"/>
    </location>
</feature>
<evidence type="ECO:0000313" key="3">
    <source>
        <dbReference type="Proteomes" id="UP000436088"/>
    </source>
</evidence>
<keyword evidence="3" id="KW-1185">Reference proteome</keyword>
<reference evidence="2" key="1">
    <citation type="submission" date="2019-09" db="EMBL/GenBank/DDBJ databases">
        <title>Draft genome information of white flower Hibiscus syriacus.</title>
        <authorList>
            <person name="Kim Y.-M."/>
        </authorList>
    </citation>
    <scope>NUCLEOTIDE SEQUENCE [LARGE SCALE GENOMIC DNA]</scope>
    <source>
        <strain evidence="2">YM2019G1</strain>
    </source>
</reference>
<dbReference type="Proteomes" id="UP000436088">
    <property type="component" value="Unassembled WGS sequence"/>
</dbReference>
<sequence length="122" mass="13124">MSRVTLDNQPSSSRRNRVITFRWPELFITKPASRLWLFSFPSLAWSSPVTPEPNEPPLVSSRATANLSSSSVIHSDPQQFLVKEGEGMLLGSPGPSGRRASSRASLLATASSAGSLSPMRGV</sequence>
<comment type="caution">
    <text evidence="2">The sequence shown here is derived from an EMBL/GenBank/DDBJ whole genome shotgun (WGS) entry which is preliminary data.</text>
</comment>
<dbReference type="AlphaFoldDB" id="A0A6A2ZF24"/>
<name>A0A6A2ZF24_HIBSY</name>
<gene>
    <name evidence="2" type="ORF">F3Y22_tig00110926pilonHSYRG00112</name>
</gene>
<evidence type="ECO:0000313" key="2">
    <source>
        <dbReference type="EMBL" id="KAE8690130.1"/>
    </source>
</evidence>
<feature type="region of interest" description="Disordered" evidence="1">
    <location>
        <begin position="86"/>
        <end position="122"/>
    </location>
</feature>
<accession>A0A6A2ZF24</accession>
<evidence type="ECO:0000256" key="1">
    <source>
        <dbReference type="SAM" id="MobiDB-lite"/>
    </source>
</evidence>
<proteinExistence type="predicted"/>
<protein>
    <submittedName>
        <fullName evidence="2">Uncharacterized protein</fullName>
    </submittedName>
</protein>
<dbReference type="EMBL" id="VEPZ02001162">
    <property type="protein sequence ID" value="KAE8690130.1"/>
    <property type="molecule type" value="Genomic_DNA"/>
</dbReference>
<organism evidence="2 3">
    <name type="scientific">Hibiscus syriacus</name>
    <name type="common">Rose of Sharon</name>
    <dbReference type="NCBI Taxonomy" id="106335"/>
    <lineage>
        <taxon>Eukaryota</taxon>
        <taxon>Viridiplantae</taxon>
        <taxon>Streptophyta</taxon>
        <taxon>Embryophyta</taxon>
        <taxon>Tracheophyta</taxon>
        <taxon>Spermatophyta</taxon>
        <taxon>Magnoliopsida</taxon>
        <taxon>eudicotyledons</taxon>
        <taxon>Gunneridae</taxon>
        <taxon>Pentapetalae</taxon>
        <taxon>rosids</taxon>
        <taxon>malvids</taxon>
        <taxon>Malvales</taxon>
        <taxon>Malvaceae</taxon>
        <taxon>Malvoideae</taxon>
        <taxon>Hibiscus</taxon>
    </lineage>
</organism>